<dbReference type="Gene3D" id="3.30.1370.210">
    <property type="match status" value="1"/>
</dbReference>
<organism evidence="4 5">
    <name type="scientific">Babesia divergens</name>
    <dbReference type="NCBI Taxonomy" id="32595"/>
    <lineage>
        <taxon>Eukaryota</taxon>
        <taxon>Sar</taxon>
        <taxon>Alveolata</taxon>
        <taxon>Apicomplexa</taxon>
        <taxon>Aconoidasida</taxon>
        <taxon>Piroplasmida</taxon>
        <taxon>Babesiidae</taxon>
        <taxon>Babesia</taxon>
    </lineage>
</organism>
<gene>
    <name evidence="4" type="ORF">X943_002600</name>
</gene>
<keyword evidence="1" id="KW-0479">Metal-binding</keyword>
<feature type="compositionally biased region" description="Low complexity" evidence="2">
    <location>
        <begin position="173"/>
        <end position="185"/>
    </location>
</feature>
<evidence type="ECO:0000259" key="3">
    <source>
        <dbReference type="PROSITE" id="PS50103"/>
    </source>
</evidence>
<name>A0AAD9GFI3_BABDI</name>
<dbReference type="PROSITE" id="PS50103">
    <property type="entry name" value="ZF_C3H1"/>
    <property type="match status" value="2"/>
</dbReference>
<protein>
    <recommendedName>
        <fullName evidence="3">C3H1-type domain-containing protein</fullName>
    </recommendedName>
</protein>
<reference evidence="4" key="1">
    <citation type="journal article" date="2014" name="Nucleic Acids Res.">
        <title>The evolutionary dynamics of variant antigen genes in Babesia reveal a history of genomic innovation underlying host-parasite interaction.</title>
        <authorList>
            <person name="Jackson A.P."/>
            <person name="Otto T.D."/>
            <person name="Darby A."/>
            <person name="Ramaprasad A."/>
            <person name="Xia D."/>
            <person name="Echaide I.E."/>
            <person name="Farber M."/>
            <person name="Gahlot S."/>
            <person name="Gamble J."/>
            <person name="Gupta D."/>
            <person name="Gupta Y."/>
            <person name="Jackson L."/>
            <person name="Malandrin L."/>
            <person name="Malas T.B."/>
            <person name="Moussa E."/>
            <person name="Nair M."/>
            <person name="Reid A.J."/>
            <person name="Sanders M."/>
            <person name="Sharma J."/>
            <person name="Tracey A."/>
            <person name="Quail M.A."/>
            <person name="Weir W."/>
            <person name="Wastling J.M."/>
            <person name="Hall N."/>
            <person name="Willadsen P."/>
            <person name="Lingelbach K."/>
            <person name="Shiels B."/>
            <person name="Tait A."/>
            <person name="Berriman M."/>
            <person name="Allred D.R."/>
            <person name="Pain A."/>
        </authorList>
    </citation>
    <scope>NUCLEOTIDE SEQUENCE</scope>
    <source>
        <strain evidence="4">1802A</strain>
    </source>
</reference>
<dbReference type="InterPro" id="IPR000571">
    <property type="entry name" value="Znf_CCCH"/>
</dbReference>
<feature type="domain" description="C3H1-type" evidence="3">
    <location>
        <begin position="15"/>
        <end position="42"/>
    </location>
</feature>
<evidence type="ECO:0000256" key="1">
    <source>
        <dbReference type="PROSITE-ProRule" id="PRU00723"/>
    </source>
</evidence>
<keyword evidence="5" id="KW-1185">Reference proteome</keyword>
<proteinExistence type="predicted"/>
<accession>A0AAD9GFI3</accession>
<dbReference type="SMART" id="SM00356">
    <property type="entry name" value="ZnF_C3H1"/>
    <property type="match status" value="3"/>
</dbReference>
<feature type="region of interest" description="Disordered" evidence="2">
    <location>
        <begin position="168"/>
        <end position="191"/>
    </location>
</feature>
<evidence type="ECO:0000256" key="2">
    <source>
        <dbReference type="SAM" id="MobiDB-lite"/>
    </source>
</evidence>
<evidence type="ECO:0000313" key="5">
    <source>
        <dbReference type="Proteomes" id="UP001195914"/>
    </source>
</evidence>
<keyword evidence="1" id="KW-0863">Zinc-finger</keyword>
<dbReference type="AlphaFoldDB" id="A0AAD9GFI3"/>
<sequence>MPNSKVLNMTSLSCFRTKMCTSYMEGNCKFTETRCLYSHCPISTRRCPFYLSDTSFIRYIPVLCKNIVFGPNFEVIQLNCPYGNDCIYSHCLDELLYHPIFYKIIACKDLLEGSCKLTFCPFVHKKSEQRTLRHYKVPFSKGLEIPPIKYITLVNRIMYNKGNADSSKRAAISSKGDNSSTSCSSDSKDDFDSNLTMQLASLSTKTCASRG</sequence>
<dbReference type="EMBL" id="JAHBMH010000033">
    <property type="protein sequence ID" value="KAK1937529.1"/>
    <property type="molecule type" value="Genomic_DNA"/>
</dbReference>
<evidence type="ECO:0000313" key="4">
    <source>
        <dbReference type="EMBL" id="KAK1937529.1"/>
    </source>
</evidence>
<feature type="domain" description="C3H1-type" evidence="3">
    <location>
        <begin position="58"/>
        <end position="93"/>
    </location>
</feature>
<dbReference type="Proteomes" id="UP001195914">
    <property type="component" value="Unassembled WGS sequence"/>
</dbReference>
<feature type="zinc finger region" description="C3H1-type" evidence="1">
    <location>
        <begin position="58"/>
        <end position="93"/>
    </location>
</feature>
<keyword evidence="1" id="KW-0862">Zinc</keyword>
<reference evidence="4" key="2">
    <citation type="submission" date="2021-05" db="EMBL/GenBank/DDBJ databases">
        <authorList>
            <person name="Pain A."/>
        </authorList>
    </citation>
    <scope>NUCLEOTIDE SEQUENCE</scope>
    <source>
        <strain evidence="4">1802A</strain>
    </source>
</reference>
<comment type="caution">
    <text evidence="4">The sequence shown here is derived from an EMBL/GenBank/DDBJ whole genome shotgun (WGS) entry which is preliminary data.</text>
</comment>
<dbReference type="GO" id="GO:0008270">
    <property type="term" value="F:zinc ion binding"/>
    <property type="evidence" value="ECO:0007669"/>
    <property type="project" value="UniProtKB-KW"/>
</dbReference>
<feature type="zinc finger region" description="C3H1-type" evidence="1">
    <location>
        <begin position="15"/>
        <end position="42"/>
    </location>
</feature>